<dbReference type="PIRSF" id="PIRSF036427">
    <property type="entry name" value="Precrrn-2_mtase"/>
    <property type="match status" value="1"/>
</dbReference>
<dbReference type="Pfam" id="PF00590">
    <property type="entry name" value="TP_methylase"/>
    <property type="match status" value="1"/>
</dbReference>
<dbReference type="InterPro" id="IPR014776">
    <property type="entry name" value="4pyrrole_Mease_sub2"/>
</dbReference>
<organism evidence="9 10">
    <name type="scientific">Candidatus Scalindua japonica</name>
    <dbReference type="NCBI Taxonomy" id="1284222"/>
    <lineage>
        <taxon>Bacteria</taxon>
        <taxon>Pseudomonadati</taxon>
        <taxon>Planctomycetota</taxon>
        <taxon>Candidatus Brocadiia</taxon>
        <taxon>Candidatus Brocadiales</taxon>
        <taxon>Candidatus Scalinduaceae</taxon>
        <taxon>Candidatus Scalindua</taxon>
    </lineage>
</organism>
<evidence type="ECO:0000256" key="4">
    <source>
        <dbReference type="ARBA" id="ARBA00022603"/>
    </source>
</evidence>
<evidence type="ECO:0000313" key="9">
    <source>
        <dbReference type="EMBL" id="GAX61602.1"/>
    </source>
</evidence>
<dbReference type="UniPathway" id="UPA00148"/>
<dbReference type="NCBIfam" id="TIGR01467">
    <property type="entry name" value="cobI_cbiL"/>
    <property type="match status" value="1"/>
</dbReference>
<evidence type="ECO:0000256" key="3">
    <source>
        <dbReference type="ARBA" id="ARBA00022573"/>
    </source>
</evidence>
<keyword evidence="5 9" id="KW-0808">Transferase</keyword>
<dbReference type="InterPro" id="IPR012382">
    <property type="entry name" value="CobI/CbiL"/>
</dbReference>
<dbReference type="Gene3D" id="3.30.950.10">
    <property type="entry name" value="Methyltransferase, Cobalt-precorrin-4 Transmethylase, Domain 2"/>
    <property type="match status" value="1"/>
</dbReference>
<dbReference type="InterPro" id="IPR006364">
    <property type="entry name" value="CobI/CbiL/CobIJ_dom"/>
</dbReference>
<dbReference type="GO" id="GO:0032259">
    <property type="term" value="P:methylation"/>
    <property type="evidence" value="ECO:0007669"/>
    <property type="project" value="UniProtKB-KW"/>
</dbReference>
<comment type="pathway">
    <text evidence="1">Cofactor biosynthesis; adenosylcobalamin biosynthesis.</text>
</comment>
<dbReference type="InterPro" id="IPR000878">
    <property type="entry name" value="4pyrrol_Mease"/>
</dbReference>
<evidence type="ECO:0000256" key="5">
    <source>
        <dbReference type="ARBA" id="ARBA00022679"/>
    </source>
</evidence>
<evidence type="ECO:0000256" key="1">
    <source>
        <dbReference type="ARBA" id="ARBA00004953"/>
    </source>
</evidence>
<dbReference type="GO" id="GO:0009236">
    <property type="term" value="P:cobalamin biosynthetic process"/>
    <property type="evidence" value="ECO:0007669"/>
    <property type="project" value="UniProtKB-UniRule"/>
</dbReference>
<dbReference type="PANTHER" id="PTHR43467:SF2">
    <property type="entry name" value="COBALT-PRECORRIN-2 C(20)-METHYLTRANSFERASE"/>
    <property type="match status" value="1"/>
</dbReference>
<dbReference type="AlphaFoldDB" id="A0A286U0E4"/>
<dbReference type="GO" id="GO:0030788">
    <property type="term" value="F:precorrin-2 C20-methyltransferase activity"/>
    <property type="evidence" value="ECO:0007669"/>
    <property type="project" value="InterPro"/>
</dbReference>
<evidence type="ECO:0000313" key="10">
    <source>
        <dbReference type="Proteomes" id="UP000218542"/>
    </source>
</evidence>
<evidence type="ECO:0000256" key="7">
    <source>
        <dbReference type="PIRNR" id="PIRNR036427"/>
    </source>
</evidence>
<dbReference type="CDD" id="cd11645">
    <property type="entry name" value="Precorrin_2_C20_MT"/>
    <property type="match status" value="1"/>
</dbReference>
<dbReference type="RefSeq" id="WP_203415497.1">
    <property type="nucleotide sequence ID" value="NZ_BAOS01000025.1"/>
</dbReference>
<evidence type="ECO:0000256" key="2">
    <source>
        <dbReference type="ARBA" id="ARBA00005879"/>
    </source>
</evidence>
<reference evidence="10" key="1">
    <citation type="journal article" date="2017" name="Environ. Microbiol. Rep.">
        <title>Genetic Diversity of Marine Anaerobic Ammonium-Oxidizing Bacteria as Revealed by Genomic and Proteomic Analyses of 'Candidatus Scalindua japonica'.</title>
        <authorList>
            <person name="Oshiki M."/>
            <person name="Mizuto K."/>
            <person name="Kimura Z."/>
            <person name="Kindaichi T."/>
            <person name="Satoh H."/>
            <person name="Okabe S."/>
        </authorList>
    </citation>
    <scope>NUCLEOTIDE SEQUENCE [LARGE SCALE GENOMIC DNA]</scope>
    <source>
        <strain evidence="10">husup-a2</strain>
    </source>
</reference>
<dbReference type="PROSITE" id="PS00839">
    <property type="entry name" value="SUMT_1"/>
    <property type="match status" value="1"/>
</dbReference>
<dbReference type="SUPFAM" id="SSF53790">
    <property type="entry name" value="Tetrapyrrole methylase"/>
    <property type="match status" value="1"/>
</dbReference>
<comment type="caution">
    <text evidence="9">The sequence shown here is derived from an EMBL/GenBank/DDBJ whole genome shotgun (WGS) entry which is preliminary data.</text>
</comment>
<dbReference type="InterPro" id="IPR035996">
    <property type="entry name" value="4pyrrol_Methylase_sf"/>
</dbReference>
<proteinExistence type="inferred from homology"/>
<dbReference type="PANTHER" id="PTHR43467">
    <property type="entry name" value="COBALT-PRECORRIN-2 C(20)-METHYLTRANSFERASE"/>
    <property type="match status" value="1"/>
</dbReference>
<evidence type="ECO:0000259" key="8">
    <source>
        <dbReference type="Pfam" id="PF00590"/>
    </source>
</evidence>
<protein>
    <submittedName>
        <fullName evidence="9">Precorrin-2 C(20)-methyltransferase</fullName>
    </submittedName>
</protein>
<dbReference type="Gene3D" id="3.40.1010.10">
    <property type="entry name" value="Cobalt-precorrin-4 Transmethylase, Domain 1"/>
    <property type="match status" value="1"/>
</dbReference>
<keyword evidence="10" id="KW-1185">Reference proteome</keyword>
<feature type="domain" description="Tetrapyrrole methylase" evidence="8">
    <location>
        <begin position="6"/>
        <end position="218"/>
    </location>
</feature>
<evidence type="ECO:0000256" key="6">
    <source>
        <dbReference type="ARBA" id="ARBA00022691"/>
    </source>
</evidence>
<dbReference type="InterPro" id="IPR014777">
    <property type="entry name" value="4pyrrole_Mease_sub1"/>
</dbReference>
<accession>A0A286U0E4</accession>
<keyword evidence="3" id="KW-0169">Cobalamin biosynthesis</keyword>
<sequence>MMRGILYGVGLGPGAADLMTLRALDCLRKVDCIILPRKDEKSLSVSWHIARETVGPIPGQERLSLNFPMSRDPKVTSHAWNIAIKEIKDRIFAGKSVAFISLGDPFIYSSFIYLYEHAQKSWPEIEIKVIPGVSSITAAPIAAGIPIADGQERIAIIPAVYNKDDLRTIIRMFDTILLMKASSVMSEIIEILESEGLLDKSVYVASATMDKEQIVTDIRDIKGKRGMYFSMVVIAKKNHSGVLFGNGEKKE</sequence>
<dbReference type="EMBL" id="BAOS01000025">
    <property type="protein sequence ID" value="GAX61602.1"/>
    <property type="molecule type" value="Genomic_DNA"/>
</dbReference>
<dbReference type="Proteomes" id="UP000218542">
    <property type="component" value="Unassembled WGS sequence"/>
</dbReference>
<gene>
    <name evidence="9" type="ORF">SCALIN_C25_0049</name>
</gene>
<comment type="similarity">
    <text evidence="2 7">Belongs to the precorrin methyltransferase family.</text>
</comment>
<keyword evidence="6" id="KW-0949">S-adenosyl-L-methionine</keyword>
<keyword evidence="4 9" id="KW-0489">Methyltransferase</keyword>
<dbReference type="InterPro" id="IPR003043">
    <property type="entry name" value="Uropor_MeTrfase_CS"/>
</dbReference>
<name>A0A286U0E4_9BACT</name>